<dbReference type="Ensembl" id="ENSXETT00000122526">
    <property type="protein sequence ID" value="ENSXETP00000103928"/>
    <property type="gene ID" value="ENSXETG00000047757"/>
</dbReference>
<reference evidence="2" key="1">
    <citation type="journal article" date="2010" name="Science">
        <title>The genome of the Western clawed frog Xenopus tropicalis.</title>
        <authorList>
            <person name="Hellsten U."/>
            <person name="Harland R.M."/>
            <person name="Gilchrist M.J."/>
            <person name="Hendrix D."/>
            <person name="Jurka J."/>
            <person name="Kapitonov V."/>
            <person name="Ovcharenko I."/>
            <person name="Putnam N.H."/>
            <person name="Shu S."/>
            <person name="Taher L."/>
            <person name="Blitz I.L."/>
            <person name="Blumberg B."/>
            <person name="Dichmann D.S."/>
            <person name="Dubchak I."/>
            <person name="Amaya E."/>
            <person name="Detter J.C."/>
            <person name="Fletcher R."/>
            <person name="Gerhard D.S."/>
            <person name="Goodstein D."/>
            <person name="Graves T."/>
            <person name="Grigoriev I.V."/>
            <person name="Grimwood J."/>
            <person name="Kawashima T."/>
            <person name="Lindquist E."/>
            <person name="Lucas S.M."/>
            <person name="Mead P.E."/>
            <person name="Mitros T."/>
            <person name="Ogino H."/>
            <person name="Ohta Y."/>
            <person name="Poliakov A.V."/>
            <person name="Pollet N."/>
            <person name="Robert J."/>
            <person name="Salamov A."/>
            <person name="Sater A.K."/>
            <person name="Schmutz J."/>
            <person name="Terry A."/>
            <person name="Vize P.D."/>
            <person name="Warren W.C."/>
            <person name="Wells D."/>
            <person name="Wills A."/>
            <person name="Wilson R.K."/>
            <person name="Zimmerman L.B."/>
            <person name="Zorn A.M."/>
            <person name="Grainger R."/>
            <person name="Grammer T."/>
            <person name="Khokha M.K."/>
            <person name="Richardson P.M."/>
            <person name="Rokhsar D.S."/>
        </authorList>
    </citation>
    <scope>NUCLEOTIDE SEQUENCE [LARGE SCALE GENOMIC DNA]</scope>
    <source>
        <strain evidence="2">Nigerian</strain>
    </source>
</reference>
<keyword evidence="1" id="KW-0472">Membrane</keyword>
<protein>
    <submittedName>
        <fullName evidence="2">Uncharacterized protein</fullName>
    </submittedName>
</protein>
<name>A0A803J7U9_XENTR</name>
<dbReference type="InParanoid" id="A0A803J7U9"/>
<evidence type="ECO:0000256" key="1">
    <source>
        <dbReference type="SAM" id="Phobius"/>
    </source>
</evidence>
<sequence length="104" mass="11933">MKTRKILSRDMYGRPSNYAPSKDVYGAEMHSQPAYSYYPEDEIQHYYKWSSPPGIIKIMYLLIVVMCVGIFACVASTLSALFFFFFSPSLIGYMCSSPNCAEYF</sequence>
<dbReference type="AlphaFoldDB" id="A0A803J7U9"/>
<keyword evidence="1" id="KW-1133">Transmembrane helix</keyword>
<accession>A0A803J7U9</accession>
<feature type="transmembrane region" description="Helical" evidence="1">
    <location>
        <begin position="58"/>
        <end position="86"/>
    </location>
</feature>
<organism evidence="2">
    <name type="scientific">Xenopus tropicalis</name>
    <name type="common">Western clawed frog</name>
    <name type="synonym">Silurana tropicalis</name>
    <dbReference type="NCBI Taxonomy" id="8364"/>
    <lineage>
        <taxon>Eukaryota</taxon>
        <taxon>Metazoa</taxon>
        <taxon>Chordata</taxon>
        <taxon>Craniata</taxon>
        <taxon>Vertebrata</taxon>
        <taxon>Euteleostomi</taxon>
        <taxon>Amphibia</taxon>
        <taxon>Batrachia</taxon>
        <taxon>Anura</taxon>
        <taxon>Pipoidea</taxon>
        <taxon>Pipidae</taxon>
        <taxon>Xenopodinae</taxon>
        <taxon>Xenopus</taxon>
        <taxon>Silurana</taxon>
    </lineage>
</organism>
<keyword evidence="1" id="KW-0812">Transmembrane</keyword>
<dbReference type="GeneTree" id="ENSGT00730000110989"/>
<reference evidence="2" key="2">
    <citation type="submission" date="2021-03" db="UniProtKB">
        <authorList>
            <consortium name="Ensembl"/>
        </authorList>
    </citation>
    <scope>IDENTIFICATION</scope>
</reference>
<proteinExistence type="predicted"/>
<evidence type="ECO:0000313" key="2">
    <source>
        <dbReference type="Ensembl" id="ENSXETP00000103928"/>
    </source>
</evidence>